<name>A0AAW6FMZ8_9BACT</name>
<organism evidence="1 2">
    <name type="scientific">Odoribacter splanchnicus</name>
    <dbReference type="NCBI Taxonomy" id="28118"/>
    <lineage>
        <taxon>Bacteria</taxon>
        <taxon>Pseudomonadati</taxon>
        <taxon>Bacteroidota</taxon>
        <taxon>Bacteroidia</taxon>
        <taxon>Bacteroidales</taxon>
        <taxon>Odoribacteraceae</taxon>
        <taxon>Odoribacter</taxon>
    </lineage>
</organism>
<reference evidence="1" key="1">
    <citation type="submission" date="2023-01" db="EMBL/GenBank/DDBJ databases">
        <title>Human gut microbiome strain richness.</title>
        <authorList>
            <person name="Chen-Liaw A."/>
        </authorList>
    </citation>
    <scope>NUCLEOTIDE SEQUENCE</scope>
    <source>
        <strain evidence="1">RTP21484st1_B7_RTP21484_190118</strain>
    </source>
</reference>
<dbReference type="AlphaFoldDB" id="A0AAW6FMZ8"/>
<sequence length="109" mass="12656">MEKKLTAPSISEQIIEIRLPESTTEFQKLIPKIITEICELKNRVMLQAYLFTDKQLKPSTDRFNDEISEFEINLLDAMENIMSAYIILEEIHADRTSKFVTGKEAENEC</sequence>
<dbReference type="Proteomes" id="UP001212263">
    <property type="component" value="Unassembled WGS sequence"/>
</dbReference>
<accession>A0AAW6FMZ8</accession>
<evidence type="ECO:0000313" key="1">
    <source>
        <dbReference type="EMBL" id="MDB9224919.1"/>
    </source>
</evidence>
<evidence type="ECO:0000313" key="2">
    <source>
        <dbReference type="Proteomes" id="UP001212263"/>
    </source>
</evidence>
<proteinExistence type="predicted"/>
<comment type="caution">
    <text evidence="1">The sequence shown here is derived from an EMBL/GenBank/DDBJ whole genome shotgun (WGS) entry which is preliminary data.</text>
</comment>
<dbReference type="RefSeq" id="WP_195203661.1">
    <property type="nucleotide sequence ID" value="NZ_JADMUD010000015.1"/>
</dbReference>
<protein>
    <submittedName>
        <fullName evidence="1">Uncharacterized protein</fullName>
    </submittedName>
</protein>
<dbReference type="EMBL" id="JAQMRD010000034">
    <property type="protein sequence ID" value="MDB9224919.1"/>
    <property type="molecule type" value="Genomic_DNA"/>
</dbReference>
<gene>
    <name evidence="1" type="ORF">PN645_18245</name>
</gene>